<proteinExistence type="predicted"/>
<dbReference type="OrthoDB" id="5529877at2759"/>
<name>A0A9W8GZA6_9FUNG</name>
<evidence type="ECO:0000256" key="1">
    <source>
        <dbReference type="SAM" id="MobiDB-lite"/>
    </source>
</evidence>
<feature type="compositionally biased region" description="Acidic residues" evidence="1">
    <location>
        <begin position="175"/>
        <end position="192"/>
    </location>
</feature>
<feature type="compositionally biased region" description="Basic and acidic residues" evidence="1">
    <location>
        <begin position="165"/>
        <end position="174"/>
    </location>
</feature>
<gene>
    <name evidence="2" type="ORF">GGI19_003633</name>
</gene>
<dbReference type="AlphaFoldDB" id="A0A9W8GZA6"/>
<evidence type="ECO:0000313" key="3">
    <source>
        <dbReference type="Proteomes" id="UP001140011"/>
    </source>
</evidence>
<feature type="region of interest" description="Disordered" evidence="1">
    <location>
        <begin position="162"/>
        <end position="199"/>
    </location>
</feature>
<dbReference type="EMBL" id="JANBUH010000253">
    <property type="protein sequence ID" value="KAJ2752730.1"/>
    <property type="molecule type" value="Genomic_DNA"/>
</dbReference>
<protein>
    <submittedName>
        <fullName evidence="2">Uncharacterized protein</fullName>
    </submittedName>
</protein>
<dbReference type="Proteomes" id="UP001140011">
    <property type="component" value="Unassembled WGS sequence"/>
</dbReference>
<accession>A0A9W8GZA6</accession>
<sequence length="1077" mass="122286">MPMKYLSAFQLLPPHVVKLIVDHVAGSSRLRFDGITTDWDEYKLLQMPLLWVCHNFRAFVHQLFCRVYELTLENDRDRAEARLYSWPTRFKELSYLTHFLAKELWVKLDIKSVYSGKALQLLSDAPYEGRSFPLIRKLIFNLTSDSDGNYYWEPLCENEGYYDPEPVHDNGREPESDDLRDDELEPESDDDDTPKTHYVYPPDTAANITAFVQRIKQMAPTVSEIDVTPVGDAERLLQRCNIHVSDLVQQLFDIVERRTVITCGSEPMLMCLDLEPIRDLVYMDCSLDTDSKDLLPLIRRSMQTLQFLDLSVGDVETTGAVRDPDSGDYLEYPCLRTLIIRSFHNPWLSQEVFVKDIVPFPRLLRLSVLSDYPFGDDILFRGNAATLEYLEVGLLPETVSMLRKYRVFTPTSHPNLKCVKLDMPLRRVPDIFATATEYMQFVLSIGPGASLREIVESAEYPEGHTLALSMLKDHGCIQILSFPLTILSLWEVVSLVKSLPLLSDLTTSAPVLGELPQGVSMTMFPGHVRATYAPMGKRFRCWHIHTYYGTEVDYIELATCMLLLALICPNFDYAAVGRNHREPFMKVMQDKIAEPEFSQDAPPRVKPTFRHSCLDLGYRVHRMANELSIHVEERGIYTGAVLRTLSRAYPDDCAFPSVHTFTLLLESYADEDFDGLDDSGESNESVGMGESSESGDKYDMCMANVSAFVLWIKQMLPMVNEVSIKLGRYFDPDNACDRQFTDLVSRLYRLGNRVKYSCDNGRDVPVELGLDEIRDLVHVSFWDKYGSGQFTHLARQNAQTLQSLYLESPCFKGLASLIQNPDGSYATYPCLHTLELQQYSERYGSDRVLFPGAVPFPSLRSLSLRLQYPFGDDALFRGNSATLESLVLQPDGVLVALLREYDVFTPTSHPILRCVKFRGWDRLVPEPLATYAEVIWYALSIGPGAPVREIDGVPFSDNLVRVISSPGDHSSMQVLSIPSTKLDIWQTISLLKSLPLLSDLHALAPSIGSAPDNVRMAELPAYMMSTYAPIGERFRCWHLGYHTGNAECMILLALICPNFDYVAMDQRPRELFMKALE</sequence>
<comment type="caution">
    <text evidence="2">The sequence shown here is derived from an EMBL/GenBank/DDBJ whole genome shotgun (WGS) entry which is preliminary data.</text>
</comment>
<evidence type="ECO:0000313" key="2">
    <source>
        <dbReference type="EMBL" id="KAJ2752730.1"/>
    </source>
</evidence>
<organism evidence="2 3">
    <name type="scientific">Coemansia pectinata</name>
    <dbReference type="NCBI Taxonomy" id="1052879"/>
    <lineage>
        <taxon>Eukaryota</taxon>
        <taxon>Fungi</taxon>
        <taxon>Fungi incertae sedis</taxon>
        <taxon>Zoopagomycota</taxon>
        <taxon>Kickxellomycotina</taxon>
        <taxon>Kickxellomycetes</taxon>
        <taxon>Kickxellales</taxon>
        <taxon>Kickxellaceae</taxon>
        <taxon>Coemansia</taxon>
    </lineage>
</organism>
<keyword evidence="3" id="KW-1185">Reference proteome</keyword>
<feature type="non-terminal residue" evidence="2">
    <location>
        <position position="1077"/>
    </location>
</feature>
<reference evidence="2" key="1">
    <citation type="submission" date="2022-07" db="EMBL/GenBank/DDBJ databases">
        <title>Phylogenomic reconstructions and comparative analyses of Kickxellomycotina fungi.</title>
        <authorList>
            <person name="Reynolds N.K."/>
            <person name="Stajich J.E."/>
            <person name="Barry K."/>
            <person name="Grigoriev I.V."/>
            <person name="Crous P."/>
            <person name="Smith M.E."/>
        </authorList>
    </citation>
    <scope>NUCLEOTIDE SEQUENCE</scope>
    <source>
        <strain evidence="2">BCRC 34297</strain>
    </source>
</reference>